<dbReference type="PANTHER" id="PTHR42743">
    <property type="entry name" value="AMINO-ACID AMINOTRANSFERASE"/>
    <property type="match status" value="1"/>
</dbReference>
<dbReference type="AlphaFoldDB" id="S0G3B4"/>
<comment type="similarity">
    <text evidence="2">Belongs to the class-IV pyridoxal-phosphate-dependent aminotransferase family.</text>
</comment>
<dbReference type="InterPro" id="IPR036038">
    <property type="entry name" value="Aminotransferase-like"/>
</dbReference>
<dbReference type="Gene3D" id="3.30.470.10">
    <property type="match status" value="1"/>
</dbReference>
<evidence type="ECO:0000256" key="2">
    <source>
        <dbReference type="ARBA" id="ARBA00009320"/>
    </source>
</evidence>
<evidence type="ECO:0000256" key="1">
    <source>
        <dbReference type="ARBA" id="ARBA00001933"/>
    </source>
</evidence>
<gene>
    <name evidence="4" type="primary">dat</name>
    <name evidence="4" type="ORF">Dpo_9c00830</name>
</gene>
<dbReference type="PANTHER" id="PTHR42743:SF10">
    <property type="entry name" value="D-ALANINE AMINOTRANSFERASE"/>
    <property type="match status" value="1"/>
</dbReference>
<dbReference type="Gene3D" id="3.20.10.10">
    <property type="entry name" value="D-amino Acid Aminotransferase, subunit A, domain 2"/>
    <property type="match status" value="1"/>
</dbReference>
<dbReference type="InterPro" id="IPR043132">
    <property type="entry name" value="BCAT-like_C"/>
</dbReference>
<dbReference type="EMBL" id="APJX01000009">
    <property type="protein sequence ID" value="EMS78251.1"/>
    <property type="molecule type" value="Genomic_DNA"/>
</dbReference>
<dbReference type="GO" id="GO:0008652">
    <property type="term" value="P:amino acid biosynthetic process"/>
    <property type="evidence" value="ECO:0007669"/>
    <property type="project" value="UniProtKB-ARBA"/>
</dbReference>
<evidence type="ECO:0000256" key="3">
    <source>
        <dbReference type="ARBA" id="ARBA00022898"/>
    </source>
</evidence>
<evidence type="ECO:0000313" key="5">
    <source>
        <dbReference type="Proteomes" id="UP000014216"/>
    </source>
</evidence>
<dbReference type="InterPro" id="IPR050571">
    <property type="entry name" value="Class-IV_PLP-Dep_Aminotrnsfr"/>
</dbReference>
<dbReference type="EC" id="2.6.1.21" evidence="4"/>
<dbReference type="OrthoDB" id="9805628at2"/>
<dbReference type="InterPro" id="IPR001544">
    <property type="entry name" value="Aminotrans_IV"/>
</dbReference>
<comment type="cofactor">
    <cofactor evidence="1">
        <name>pyridoxal 5'-phosphate</name>
        <dbReference type="ChEBI" id="CHEBI:597326"/>
    </cofactor>
</comment>
<keyword evidence="4" id="KW-0808">Transferase</keyword>
<dbReference type="FunFam" id="3.20.10.10:FF:000002">
    <property type="entry name" value="D-alanine aminotransferase"/>
    <property type="match status" value="1"/>
</dbReference>
<protein>
    <submittedName>
        <fullName evidence="4">D-alanine aminotransferase Dat</fullName>
        <ecNumber evidence="4">2.6.1.21</ecNumber>
    </submittedName>
</protein>
<proteinExistence type="inferred from homology"/>
<reference evidence="4 5" key="1">
    <citation type="journal article" date="2013" name="Genome Announc.">
        <title>Draft Genome Sequence of Desulfotignum phosphitoxidans DSM 13687 Strain FiPS-3.</title>
        <authorList>
            <person name="Poehlein A."/>
            <person name="Daniel R."/>
            <person name="Simeonova D.D."/>
        </authorList>
    </citation>
    <scope>NUCLEOTIDE SEQUENCE [LARGE SCALE GENOMIC DNA]</scope>
    <source>
        <strain evidence="4 5">DSM 13687</strain>
    </source>
</reference>
<dbReference type="SUPFAM" id="SSF56752">
    <property type="entry name" value="D-aminoacid aminotransferase-like PLP-dependent enzymes"/>
    <property type="match status" value="1"/>
</dbReference>
<organism evidence="4 5">
    <name type="scientific">Desulfotignum phosphitoxidans DSM 13687</name>
    <dbReference type="NCBI Taxonomy" id="1286635"/>
    <lineage>
        <taxon>Bacteria</taxon>
        <taxon>Pseudomonadati</taxon>
        <taxon>Thermodesulfobacteriota</taxon>
        <taxon>Desulfobacteria</taxon>
        <taxon>Desulfobacterales</taxon>
        <taxon>Desulfobacteraceae</taxon>
        <taxon>Desulfotignum</taxon>
    </lineage>
</organism>
<comment type="caution">
    <text evidence="4">The sequence shown here is derived from an EMBL/GenBank/DDBJ whole genome shotgun (WGS) entry which is preliminary data.</text>
</comment>
<dbReference type="InterPro" id="IPR043131">
    <property type="entry name" value="BCAT-like_N"/>
</dbReference>
<dbReference type="GO" id="GO:0047810">
    <property type="term" value="F:D-alanine-2-oxoglutarate aminotransferase activity"/>
    <property type="evidence" value="ECO:0007669"/>
    <property type="project" value="UniProtKB-EC"/>
</dbReference>
<keyword evidence="3" id="KW-0663">Pyridoxal phosphate</keyword>
<evidence type="ECO:0000313" key="4">
    <source>
        <dbReference type="EMBL" id="EMS78251.1"/>
    </source>
</evidence>
<dbReference type="RefSeq" id="WP_006967682.1">
    <property type="nucleotide sequence ID" value="NZ_APJX01000009.1"/>
</dbReference>
<dbReference type="GO" id="GO:0046394">
    <property type="term" value="P:carboxylic acid biosynthetic process"/>
    <property type="evidence" value="ECO:0007669"/>
    <property type="project" value="UniProtKB-ARBA"/>
</dbReference>
<accession>S0G3B4</accession>
<dbReference type="Proteomes" id="UP000014216">
    <property type="component" value="Unassembled WGS sequence"/>
</dbReference>
<keyword evidence="4" id="KW-0032">Aminotransferase</keyword>
<name>S0G3B4_9BACT</name>
<dbReference type="GO" id="GO:0005829">
    <property type="term" value="C:cytosol"/>
    <property type="evidence" value="ECO:0007669"/>
    <property type="project" value="TreeGrafter"/>
</dbReference>
<sequence length="281" mass="31193">MIAYFDGRFMPKDDICIRPDDRGFLFSDSLYEVIRYYPGRLFRPEAHIRRLNHGARHLALSCKDFSFLIPVVRDLISQNHLESQDALVYIHVTRGCAPRNHPFPVPDPEPTLYVCVSPFDPSARERSRHTGIHAITVPDIRWSRCDMKTTGLTANVLANQQAAENGAAEAIFVRDGVLMEGTHSNFMAVFDNIVTTAPLSNYILGGITRETVLEICQKSDILTSESPIYENRIHLASELMITGTTTEVTPIVALNGRPVGNGKPGPTARALQAAYADLTSL</sequence>
<dbReference type="Pfam" id="PF01063">
    <property type="entry name" value="Aminotran_4"/>
    <property type="match status" value="1"/>
</dbReference>
<keyword evidence="5" id="KW-1185">Reference proteome</keyword>